<dbReference type="Proteomes" id="UP000320776">
    <property type="component" value="Chromosome"/>
</dbReference>
<dbReference type="OrthoDB" id="9778331at2"/>
<evidence type="ECO:0000256" key="7">
    <source>
        <dbReference type="SAM" id="Phobius"/>
    </source>
</evidence>
<evidence type="ECO:0000256" key="1">
    <source>
        <dbReference type="ARBA" id="ARBA00004651"/>
    </source>
</evidence>
<dbReference type="GO" id="GO:0005886">
    <property type="term" value="C:plasma membrane"/>
    <property type="evidence" value="ECO:0007669"/>
    <property type="project" value="UniProtKB-SubCell"/>
</dbReference>
<evidence type="ECO:0000256" key="5">
    <source>
        <dbReference type="ARBA" id="ARBA00022989"/>
    </source>
</evidence>
<keyword evidence="4 7" id="KW-0812">Transmembrane</keyword>
<dbReference type="RefSeq" id="WP_144351213.1">
    <property type="nucleotide sequence ID" value="NZ_CP036259.1"/>
</dbReference>
<comment type="similarity">
    <text evidence="2">Belongs to the UPF0702 family.</text>
</comment>
<dbReference type="AlphaFoldDB" id="A0A517DWY0"/>
<comment type="subcellular location">
    <subcellularLocation>
        <location evidence="1">Cell membrane</location>
        <topology evidence="1">Multi-pass membrane protein</topology>
    </subcellularLocation>
</comment>
<dbReference type="InterPro" id="IPR023090">
    <property type="entry name" value="UPF0702_alpha/beta_dom_sf"/>
</dbReference>
<feature type="transmembrane region" description="Helical" evidence="7">
    <location>
        <begin position="62"/>
        <end position="80"/>
    </location>
</feature>
<keyword evidence="3" id="KW-1003">Cell membrane</keyword>
<accession>A0A517DWY0</accession>
<feature type="domain" description="YetF C-terminal" evidence="8">
    <location>
        <begin position="85"/>
        <end position="213"/>
    </location>
</feature>
<evidence type="ECO:0000256" key="6">
    <source>
        <dbReference type="ARBA" id="ARBA00023136"/>
    </source>
</evidence>
<reference evidence="9 10" key="1">
    <citation type="submission" date="2019-02" db="EMBL/GenBank/DDBJ databases">
        <title>Closed genome of Sporomusa termitida DSM 4440.</title>
        <authorList>
            <person name="Poehlein A."/>
            <person name="Daniel R."/>
        </authorList>
    </citation>
    <scope>NUCLEOTIDE SEQUENCE [LARGE SCALE GENOMIC DNA]</scope>
    <source>
        <strain evidence="9 10">DSM 4440</strain>
    </source>
</reference>
<dbReference type="Pfam" id="PF04239">
    <property type="entry name" value="DUF421"/>
    <property type="match status" value="1"/>
</dbReference>
<proteinExistence type="inferred from homology"/>
<dbReference type="Gene3D" id="3.30.240.20">
    <property type="entry name" value="bsu07140 like domains"/>
    <property type="match status" value="2"/>
</dbReference>
<evidence type="ECO:0000256" key="4">
    <source>
        <dbReference type="ARBA" id="ARBA00022692"/>
    </source>
</evidence>
<keyword evidence="10" id="KW-1185">Reference proteome</keyword>
<evidence type="ECO:0000256" key="2">
    <source>
        <dbReference type="ARBA" id="ARBA00006448"/>
    </source>
</evidence>
<dbReference type="InterPro" id="IPR007353">
    <property type="entry name" value="DUF421"/>
</dbReference>
<dbReference type="PANTHER" id="PTHR34582:SF6">
    <property type="entry name" value="UPF0702 TRANSMEMBRANE PROTEIN YCAP"/>
    <property type="match status" value="1"/>
</dbReference>
<gene>
    <name evidence="9" type="ORF">SPTER_31680</name>
</gene>
<name>A0A517DWY0_9FIRM</name>
<dbReference type="KEGG" id="sted:SPTER_31680"/>
<dbReference type="PANTHER" id="PTHR34582">
    <property type="entry name" value="UPF0702 TRANSMEMBRANE PROTEIN YCAP"/>
    <property type="match status" value="1"/>
</dbReference>
<feature type="transmembrane region" description="Helical" evidence="7">
    <location>
        <begin position="12"/>
        <end position="29"/>
    </location>
</feature>
<keyword evidence="5 7" id="KW-1133">Transmembrane helix</keyword>
<protein>
    <recommendedName>
        <fullName evidence="8">YetF C-terminal domain-containing protein</fullName>
    </recommendedName>
</protein>
<dbReference type="EMBL" id="CP036259">
    <property type="protein sequence ID" value="QDR81756.1"/>
    <property type="molecule type" value="Genomic_DNA"/>
</dbReference>
<keyword evidence="6 7" id="KW-0472">Membrane</keyword>
<evidence type="ECO:0000259" key="8">
    <source>
        <dbReference type="Pfam" id="PF04239"/>
    </source>
</evidence>
<evidence type="ECO:0000313" key="10">
    <source>
        <dbReference type="Proteomes" id="UP000320776"/>
    </source>
</evidence>
<organism evidence="9 10">
    <name type="scientific">Sporomusa termitida</name>
    <dbReference type="NCBI Taxonomy" id="2377"/>
    <lineage>
        <taxon>Bacteria</taxon>
        <taxon>Bacillati</taxon>
        <taxon>Bacillota</taxon>
        <taxon>Negativicutes</taxon>
        <taxon>Selenomonadales</taxon>
        <taxon>Sporomusaceae</taxon>
        <taxon>Sporomusa</taxon>
    </lineage>
</organism>
<sequence length="229" mass="25173">MEIIADLLKILGRIITILPLMLLVALFMGRRSIGELPVFDFLLVLTLGAVVGADIAEPEINHLYTAFAIVAIGILQKIFSELSIRNDKFKKLTTFAPVVVVKDGLFLVNNLKKINYSLENILEFLREDGIFNITEVGLALIEANGKLSVYRKPEKAPAVGIAKPSTGIAYPVILEGKVSHQTLSDLNLNEDWLHAQLKSQGFTNSKAVFFAAVDADRQVHISPYSDGRA</sequence>
<feature type="transmembrane region" description="Helical" evidence="7">
    <location>
        <begin position="36"/>
        <end position="56"/>
    </location>
</feature>
<evidence type="ECO:0000256" key="3">
    <source>
        <dbReference type="ARBA" id="ARBA00022475"/>
    </source>
</evidence>
<evidence type="ECO:0000313" key="9">
    <source>
        <dbReference type="EMBL" id="QDR81756.1"/>
    </source>
</evidence>